<keyword evidence="7" id="KW-0067">ATP-binding</keyword>
<dbReference type="SUPFAM" id="SSF55785">
    <property type="entry name" value="PYP-like sensor domain (PAS domain)"/>
    <property type="match status" value="1"/>
</dbReference>
<name>A0A8J7QDP4_9BACT</name>
<keyword evidence="9" id="KW-1133">Transmembrane helix</keyword>
<keyword evidence="8" id="KW-0902">Two-component regulatory system</keyword>
<evidence type="ECO:0000256" key="8">
    <source>
        <dbReference type="ARBA" id="ARBA00023012"/>
    </source>
</evidence>
<feature type="domain" description="Histidine kinase" evidence="10">
    <location>
        <begin position="202"/>
        <end position="408"/>
    </location>
</feature>
<dbReference type="InterPro" id="IPR004358">
    <property type="entry name" value="Sig_transdc_His_kin-like_C"/>
</dbReference>
<evidence type="ECO:0000256" key="5">
    <source>
        <dbReference type="ARBA" id="ARBA00022741"/>
    </source>
</evidence>
<protein>
    <recommendedName>
        <fullName evidence="2">histidine kinase</fullName>
        <ecNumber evidence="2">2.7.13.3</ecNumber>
    </recommendedName>
</protein>
<dbReference type="PANTHER" id="PTHR43065">
    <property type="entry name" value="SENSOR HISTIDINE KINASE"/>
    <property type="match status" value="1"/>
</dbReference>
<gene>
    <name evidence="11" type="ORF">J3U88_01840</name>
</gene>
<dbReference type="PANTHER" id="PTHR43065:SF10">
    <property type="entry name" value="PEROXIDE STRESS-ACTIVATED HISTIDINE KINASE MAK3"/>
    <property type="match status" value="1"/>
</dbReference>
<dbReference type="Gene3D" id="3.30.565.10">
    <property type="entry name" value="Histidine kinase-like ATPase, C-terminal domain"/>
    <property type="match status" value="1"/>
</dbReference>
<evidence type="ECO:0000313" key="12">
    <source>
        <dbReference type="Proteomes" id="UP000664417"/>
    </source>
</evidence>
<dbReference type="Pfam" id="PF02518">
    <property type="entry name" value="HATPase_c"/>
    <property type="match status" value="1"/>
</dbReference>
<keyword evidence="4" id="KW-0808">Transferase</keyword>
<accession>A0A8J7QDP4</accession>
<dbReference type="Proteomes" id="UP000664417">
    <property type="component" value="Unassembled WGS sequence"/>
</dbReference>
<evidence type="ECO:0000256" key="3">
    <source>
        <dbReference type="ARBA" id="ARBA00022553"/>
    </source>
</evidence>
<dbReference type="Gene3D" id="1.10.287.130">
    <property type="match status" value="1"/>
</dbReference>
<evidence type="ECO:0000256" key="2">
    <source>
        <dbReference type="ARBA" id="ARBA00012438"/>
    </source>
</evidence>
<keyword evidence="9" id="KW-0812">Transmembrane</keyword>
<evidence type="ECO:0000256" key="9">
    <source>
        <dbReference type="SAM" id="Phobius"/>
    </source>
</evidence>
<dbReference type="SMART" id="SM00388">
    <property type="entry name" value="HisKA"/>
    <property type="match status" value="1"/>
</dbReference>
<dbReference type="EC" id="2.7.13.3" evidence="2"/>
<dbReference type="InterPro" id="IPR035965">
    <property type="entry name" value="PAS-like_dom_sf"/>
</dbReference>
<dbReference type="SUPFAM" id="SSF55874">
    <property type="entry name" value="ATPase domain of HSP90 chaperone/DNA topoisomerase II/histidine kinase"/>
    <property type="match status" value="1"/>
</dbReference>
<keyword evidence="5" id="KW-0547">Nucleotide-binding</keyword>
<dbReference type="PRINTS" id="PR00344">
    <property type="entry name" value="BCTRLSENSOR"/>
</dbReference>
<organism evidence="11 12">
    <name type="scientific">Acanthopleuribacter pedis</name>
    <dbReference type="NCBI Taxonomy" id="442870"/>
    <lineage>
        <taxon>Bacteria</taxon>
        <taxon>Pseudomonadati</taxon>
        <taxon>Acidobacteriota</taxon>
        <taxon>Holophagae</taxon>
        <taxon>Acanthopleuribacterales</taxon>
        <taxon>Acanthopleuribacteraceae</taxon>
        <taxon>Acanthopleuribacter</taxon>
    </lineage>
</organism>
<comment type="catalytic activity">
    <reaction evidence="1">
        <text>ATP + protein L-histidine = ADP + protein N-phospho-L-histidine.</text>
        <dbReference type="EC" id="2.7.13.3"/>
    </reaction>
</comment>
<dbReference type="CDD" id="cd00082">
    <property type="entry name" value="HisKA"/>
    <property type="match status" value="1"/>
</dbReference>
<keyword evidence="6" id="KW-0418">Kinase</keyword>
<dbReference type="InterPro" id="IPR003594">
    <property type="entry name" value="HATPase_dom"/>
</dbReference>
<dbReference type="SMART" id="SM00387">
    <property type="entry name" value="HATPase_c"/>
    <property type="match status" value="1"/>
</dbReference>
<proteinExistence type="predicted"/>
<dbReference type="AlphaFoldDB" id="A0A8J7QDP4"/>
<evidence type="ECO:0000256" key="6">
    <source>
        <dbReference type="ARBA" id="ARBA00022777"/>
    </source>
</evidence>
<keyword evidence="9" id="KW-0472">Membrane</keyword>
<dbReference type="PROSITE" id="PS50109">
    <property type="entry name" value="HIS_KIN"/>
    <property type="match status" value="1"/>
</dbReference>
<reference evidence="11" key="1">
    <citation type="submission" date="2021-03" db="EMBL/GenBank/DDBJ databases">
        <authorList>
            <person name="Wang G."/>
        </authorList>
    </citation>
    <scope>NUCLEOTIDE SEQUENCE</scope>
    <source>
        <strain evidence="11">KCTC 12899</strain>
    </source>
</reference>
<keyword evidence="12" id="KW-1185">Reference proteome</keyword>
<evidence type="ECO:0000256" key="4">
    <source>
        <dbReference type="ARBA" id="ARBA00022679"/>
    </source>
</evidence>
<dbReference type="InterPro" id="IPR003661">
    <property type="entry name" value="HisK_dim/P_dom"/>
</dbReference>
<comment type="caution">
    <text evidence="11">The sequence shown here is derived from an EMBL/GenBank/DDBJ whole genome shotgun (WGS) entry which is preliminary data.</text>
</comment>
<dbReference type="Pfam" id="PF00512">
    <property type="entry name" value="HisKA"/>
    <property type="match status" value="1"/>
</dbReference>
<dbReference type="GO" id="GO:0000155">
    <property type="term" value="F:phosphorelay sensor kinase activity"/>
    <property type="evidence" value="ECO:0007669"/>
    <property type="project" value="InterPro"/>
</dbReference>
<dbReference type="InterPro" id="IPR036890">
    <property type="entry name" value="HATPase_C_sf"/>
</dbReference>
<evidence type="ECO:0000256" key="1">
    <source>
        <dbReference type="ARBA" id="ARBA00000085"/>
    </source>
</evidence>
<dbReference type="InterPro" id="IPR005467">
    <property type="entry name" value="His_kinase_dom"/>
</dbReference>
<dbReference type="SUPFAM" id="SSF47384">
    <property type="entry name" value="Homodimeric domain of signal transducing histidine kinase"/>
    <property type="match status" value="1"/>
</dbReference>
<evidence type="ECO:0000256" key="7">
    <source>
        <dbReference type="ARBA" id="ARBA00022840"/>
    </source>
</evidence>
<dbReference type="GO" id="GO:0005524">
    <property type="term" value="F:ATP binding"/>
    <property type="evidence" value="ECO:0007669"/>
    <property type="project" value="UniProtKB-KW"/>
</dbReference>
<evidence type="ECO:0000313" key="11">
    <source>
        <dbReference type="EMBL" id="MBO1317183.1"/>
    </source>
</evidence>
<dbReference type="InterPro" id="IPR036097">
    <property type="entry name" value="HisK_dim/P_sf"/>
</dbReference>
<dbReference type="RefSeq" id="WP_207856415.1">
    <property type="nucleotide sequence ID" value="NZ_JAFREP010000001.1"/>
</dbReference>
<feature type="transmembrane region" description="Helical" evidence="9">
    <location>
        <begin position="7"/>
        <end position="33"/>
    </location>
</feature>
<sequence length="409" mass="46253">MGQQAELFFLFLILTPFGLLVLIMMARLVFWAMQNRAEPVRIRPPEELLVETLRERTLGERQARLDQKASQLALDQLELLHHDILDAIPVAVSVLGEDGSVYYANPLFRHMLGIDAIVGQHLASVSDRLNGQWLEMLALGQSVKFPVSFESGNKTLYLQLTLTNLQNNQFLFTIQDRTRAQILDQRLRLKNELELMGEMAGGITHEVKNALAVIQGRVQMLKYGAVEENSAKIQDEINHLTDFVNAFRRSSSGESHSMEQFTLAGWFERLRQYWEGHPDGVWVGLPDGNTLEGGLLGDDTLLSTVVNNLILNGLEAVRGAEELPDEAPWVWVEVIEDDEVVQVMVRDRGPGIVPEMRKKLFVPFVTSKERGTGLGLFHSRKIMLEHQGRLELREGMPTTFACVFPKELF</sequence>
<dbReference type="Gene3D" id="3.30.450.20">
    <property type="entry name" value="PAS domain"/>
    <property type="match status" value="1"/>
</dbReference>
<dbReference type="EMBL" id="JAFREP010000001">
    <property type="protein sequence ID" value="MBO1317183.1"/>
    <property type="molecule type" value="Genomic_DNA"/>
</dbReference>
<keyword evidence="3" id="KW-0597">Phosphoprotein</keyword>
<evidence type="ECO:0000259" key="10">
    <source>
        <dbReference type="PROSITE" id="PS50109"/>
    </source>
</evidence>